<gene>
    <name evidence="1" type="ORF">MSP8886_03149</name>
</gene>
<evidence type="ECO:0000313" key="2">
    <source>
        <dbReference type="Proteomes" id="UP000092544"/>
    </source>
</evidence>
<dbReference type="NCBIfam" id="NF033819">
    <property type="entry name" value="IS66_TnpB"/>
    <property type="match status" value="1"/>
</dbReference>
<dbReference type="PANTHER" id="PTHR36455:SF1">
    <property type="entry name" value="BLR8292 PROTEIN"/>
    <property type="match status" value="1"/>
</dbReference>
<reference evidence="1 2" key="1">
    <citation type="submission" date="2016-06" db="EMBL/GenBank/DDBJ databases">
        <authorList>
            <person name="Kjaerup R.B."/>
            <person name="Dalgaard T.S."/>
            <person name="Juul-Madsen H.R."/>
        </authorList>
    </citation>
    <scope>NUCLEOTIDE SEQUENCE [LARGE SCALE GENOMIC DNA]</scope>
    <source>
        <strain evidence="1 2">CECT 8886</strain>
    </source>
</reference>
<keyword evidence="2" id="KW-1185">Reference proteome</keyword>
<dbReference type="OrthoDB" id="4956084at2"/>
<dbReference type="AlphaFoldDB" id="A0A1A8TM20"/>
<name>A0A1A8TM20_9GAMM</name>
<dbReference type="InterPro" id="IPR008878">
    <property type="entry name" value="Transposase_IS66_Orf2"/>
</dbReference>
<dbReference type="Proteomes" id="UP000092544">
    <property type="component" value="Unassembled WGS sequence"/>
</dbReference>
<evidence type="ECO:0000313" key="1">
    <source>
        <dbReference type="EMBL" id="SBS34717.1"/>
    </source>
</evidence>
<accession>A0A1A8TM20</accession>
<organism evidence="1 2">
    <name type="scientific">Marinomonas spartinae</name>
    <dbReference type="NCBI Taxonomy" id="1792290"/>
    <lineage>
        <taxon>Bacteria</taxon>
        <taxon>Pseudomonadati</taxon>
        <taxon>Pseudomonadota</taxon>
        <taxon>Gammaproteobacteria</taxon>
        <taxon>Oceanospirillales</taxon>
        <taxon>Oceanospirillaceae</taxon>
        <taxon>Marinomonas</taxon>
    </lineage>
</organism>
<dbReference type="PANTHER" id="PTHR36455">
    <property type="match status" value="1"/>
</dbReference>
<protein>
    <submittedName>
        <fullName evidence="1">IS66 Orf2 like protein</fullName>
    </submittedName>
</protein>
<dbReference type="Pfam" id="PF05717">
    <property type="entry name" value="TnpB_IS66"/>
    <property type="match status" value="1"/>
</dbReference>
<proteinExistence type="predicted"/>
<sequence length="121" mass="14440">MQPTLRPAQHLSCVYLYRDPIDFRKSHRGLSALIEMELGHNPFSGHLYAFTNKRRNKIKCLFWENNGFVLYYKALAEEKFKWPRRTDEVIQLTGQQINWLLDGYDVSLMKGHKKLEYESLF</sequence>
<dbReference type="STRING" id="1792290.MSP8886_03149"/>
<dbReference type="EMBL" id="FLOB01000008">
    <property type="protein sequence ID" value="SBS34717.1"/>
    <property type="molecule type" value="Genomic_DNA"/>
</dbReference>
<dbReference type="RefSeq" id="WP_067018100.1">
    <property type="nucleotide sequence ID" value="NZ_FLOB01000008.1"/>
</dbReference>